<comment type="caution">
    <text evidence="1">The sequence shown here is derived from an EMBL/GenBank/DDBJ whole genome shotgun (WGS) entry which is preliminary data.</text>
</comment>
<evidence type="ECO:0000313" key="1">
    <source>
        <dbReference type="EMBL" id="MFD0749255.1"/>
    </source>
</evidence>
<dbReference type="InterPro" id="IPR014710">
    <property type="entry name" value="RmlC-like_jellyroll"/>
</dbReference>
<evidence type="ECO:0000313" key="2">
    <source>
        <dbReference type="Proteomes" id="UP001596958"/>
    </source>
</evidence>
<proteinExistence type="predicted"/>
<accession>A0ABW2YXH2</accession>
<sequence length="61" mass="7084">MFIQLIDPTALAAAIEEKYCNTVISELNDHVVRKGIMTEPYPWHYHPDSDETFKMQHLTGH</sequence>
<name>A0ABW2YXH2_9SPHI</name>
<protein>
    <submittedName>
        <fullName evidence="1">Uncharacterized protein</fullName>
    </submittedName>
</protein>
<reference evidence="2" key="1">
    <citation type="journal article" date="2019" name="Int. J. Syst. Evol. Microbiol.">
        <title>The Global Catalogue of Microorganisms (GCM) 10K type strain sequencing project: providing services to taxonomists for standard genome sequencing and annotation.</title>
        <authorList>
            <consortium name="The Broad Institute Genomics Platform"/>
            <consortium name="The Broad Institute Genome Sequencing Center for Infectious Disease"/>
            <person name="Wu L."/>
            <person name="Ma J."/>
        </authorList>
    </citation>
    <scope>NUCLEOTIDE SEQUENCE [LARGE SCALE GENOMIC DNA]</scope>
    <source>
        <strain evidence="2">CCUG 63418</strain>
    </source>
</reference>
<dbReference type="EMBL" id="JBHTHU010000001">
    <property type="protein sequence ID" value="MFD0749255.1"/>
    <property type="molecule type" value="Genomic_DNA"/>
</dbReference>
<dbReference type="Gene3D" id="2.60.120.10">
    <property type="entry name" value="Jelly Rolls"/>
    <property type="match status" value="1"/>
</dbReference>
<dbReference type="Proteomes" id="UP001596958">
    <property type="component" value="Unassembled WGS sequence"/>
</dbReference>
<keyword evidence="2" id="KW-1185">Reference proteome</keyword>
<dbReference type="RefSeq" id="WP_377097453.1">
    <property type="nucleotide sequence ID" value="NZ_JBHTHU010000001.1"/>
</dbReference>
<organism evidence="1 2">
    <name type="scientific">Mucilaginibacter calamicampi</name>
    <dbReference type="NCBI Taxonomy" id="1302352"/>
    <lineage>
        <taxon>Bacteria</taxon>
        <taxon>Pseudomonadati</taxon>
        <taxon>Bacteroidota</taxon>
        <taxon>Sphingobacteriia</taxon>
        <taxon>Sphingobacteriales</taxon>
        <taxon>Sphingobacteriaceae</taxon>
        <taxon>Mucilaginibacter</taxon>
    </lineage>
</organism>
<gene>
    <name evidence="1" type="ORF">ACFQZS_03820</name>
</gene>